<evidence type="ECO:0000259" key="1">
    <source>
        <dbReference type="Pfam" id="PF07992"/>
    </source>
</evidence>
<reference key="1">
    <citation type="journal article" date="2014" name="PLoS Genet.">
        <title>Signature Gene Expression Reveals Novel Clues to the Molecular Mechanisms of Dimorphic Transition in Penicillium marneffei.</title>
        <authorList>
            <person name="Yang E."/>
            <person name="Wang G."/>
            <person name="Cai J."/>
            <person name="Woo P.C."/>
            <person name="Lau S.K."/>
            <person name="Yuen K.-Y."/>
            <person name="Chow W.-N."/>
            <person name="Lin X."/>
        </authorList>
    </citation>
    <scope>NUCLEOTIDE SEQUENCE [LARGE SCALE GENOMIC DNA]</scope>
    <source>
        <strain>PM1</strain>
    </source>
</reference>
<dbReference type="SUPFAM" id="SSF51905">
    <property type="entry name" value="FAD/NAD(P)-binding domain"/>
    <property type="match status" value="1"/>
</dbReference>
<dbReference type="GO" id="GO:0016491">
    <property type="term" value="F:oxidoreductase activity"/>
    <property type="evidence" value="ECO:0007669"/>
    <property type="project" value="InterPro"/>
</dbReference>
<dbReference type="EMBL" id="JPOX01000021">
    <property type="protein sequence ID" value="KFX45849.1"/>
    <property type="molecule type" value="Genomic_DNA"/>
</dbReference>
<dbReference type="InterPro" id="IPR023753">
    <property type="entry name" value="FAD/NAD-binding_dom"/>
</dbReference>
<sequence>MIRLIPHNYAAVVVGAGPAGVAVLGNLLELGLTRIAWIDPVFDGGRINSKYREVPSNTKVSFFRSYATGFQPFRNIAQAASTPNAFSVMNKLDQDETCSLHYAAEMIKDLTAGLLKMKQVSAYRGEVMSATYEDNKSRWKVRIHSPDPSSANIEISTPRLILCTGSSPRSLPSPSPSVTGSSSTKLEELNLDTVLKPSLLCTVIPRDEPITVAVIGGSHSAILAIMNLVDLAQTTHPKMRLKWFTRNPLKYAEFMEGGWILYDNTGLKGKAAQFAREQLEDSQLPNSVAGRVIEKIDTSDRAREEEIYQSKLPECTHVVYAIGYERNPLPELSRNGVPIVSRQEDLKWDSGFGGFLDAQGNVVPGLHGAGIAFPELVVDPRGNVEQAVGFFKFMNFLKRVAPTWV</sequence>
<gene>
    <name evidence="2" type="ORF">GQ26_0210560</name>
</gene>
<proteinExistence type="predicted"/>
<dbReference type="AlphaFoldDB" id="A0A093V786"/>
<dbReference type="Pfam" id="PF07992">
    <property type="entry name" value="Pyr_redox_2"/>
    <property type="match status" value="1"/>
</dbReference>
<dbReference type="InterPro" id="IPR036188">
    <property type="entry name" value="FAD/NAD-bd_sf"/>
</dbReference>
<dbReference type="Gene3D" id="3.50.50.60">
    <property type="entry name" value="FAD/NAD(P)-binding domain"/>
    <property type="match status" value="1"/>
</dbReference>
<dbReference type="PANTHER" id="PTHR38688">
    <property type="entry name" value="PYR_REDOX_2 DOMAIN-CONTAINING PROTEIN"/>
    <property type="match status" value="1"/>
</dbReference>
<name>A0A093V786_TALMA</name>
<comment type="caution">
    <text evidence="2">The sequence shown here is derived from an EMBL/GenBank/DDBJ whole genome shotgun (WGS) entry which is preliminary data.</text>
</comment>
<reference evidence="2" key="2">
    <citation type="journal article" date="2014" name="PLoS Genet.">
        <title>Signature gene expression reveals novel clues to the molecular mechanisms of dimorphic transition in Penicillium marneffei.</title>
        <authorList>
            <person name="Yang E."/>
            <person name="Wang G."/>
            <person name="Cai J."/>
            <person name="Woo P.C."/>
            <person name="Lau S.K."/>
            <person name="Yuen K.-Y."/>
            <person name="Chow W.-N."/>
            <person name="Lin X."/>
        </authorList>
    </citation>
    <scope>NUCLEOTIDE SEQUENCE</scope>
    <source>
        <strain evidence="2">PM1</strain>
    </source>
</reference>
<dbReference type="PANTHER" id="PTHR38688:SF1">
    <property type="entry name" value="FAD_NAD(P)-BINDING DOMAIN-CONTAINING PROTEIN"/>
    <property type="match status" value="1"/>
</dbReference>
<dbReference type="PRINTS" id="PR00368">
    <property type="entry name" value="FADPNR"/>
</dbReference>
<feature type="domain" description="FAD/NAD(P)-binding" evidence="1">
    <location>
        <begin position="11"/>
        <end position="338"/>
    </location>
</feature>
<accession>A0A093V786</accession>
<protein>
    <submittedName>
        <fullName evidence="2">NAD(P)H dehydrogenase (Quinone)</fullName>
    </submittedName>
</protein>
<dbReference type="InterPro" id="IPR053275">
    <property type="entry name" value="Agnestin_monoxygenase"/>
</dbReference>
<organism evidence="2">
    <name type="scientific">Talaromyces marneffei PM1</name>
    <dbReference type="NCBI Taxonomy" id="1077442"/>
    <lineage>
        <taxon>Eukaryota</taxon>
        <taxon>Fungi</taxon>
        <taxon>Dikarya</taxon>
        <taxon>Ascomycota</taxon>
        <taxon>Pezizomycotina</taxon>
        <taxon>Eurotiomycetes</taxon>
        <taxon>Eurotiomycetidae</taxon>
        <taxon>Eurotiales</taxon>
        <taxon>Trichocomaceae</taxon>
        <taxon>Talaromyces</taxon>
        <taxon>Talaromyces sect. Talaromyces</taxon>
    </lineage>
</organism>
<evidence type="ECO:0000313" key="2">
    <source>
        <dbReference type="EMBL" id="KFX45849.1"/>
    </source>
</evidence>
<dbReference type="eggNOG" id="ENOG502RXKM">
    <property type="taxonomic scope" value="Eukaryota"/>
</dbReference>